<dbReference type="PANTHER" id="PTHR40027:SF1">
    <property type="entry name" value="CELL DIVISION PROTEIN DIVIC"/>
    <property type="match status" value="1"/>
</dbReference>
<dbReference type="RefSeq" id="WP_109245843.1">
    <property type="nucleotide sequence ID" value="NZ_BFFO01000005.1"/>
</dbReference>
<sequence length="119" mass="13548">MPRNVISMQEKRPEEKQRPPRRRHLGIILIGAMLLFALASMSLVNAYQNLQKQVTLEQEAIKKDKDLDDKATLKSTEISKLKDPQFIEKYARARYSYSKNGEKVFTAPGLVNGGINSDQ</sequence>
<dbReference type="Pfam" id="PF04977">
    <property type="entry name" value="DivIC"/>
    <property type="match status" value="1"/>
</dbReference>
<evidence type="ECO:0000313" key="2">
    <source>
        <dbReference type="EMBL" id="GBG96877.1"/>
    </source>
</evidence>
<name>A0A2R5HFQ0_9LACT</name>
<dbReference type="GO" id="GO:0051301">
    <property type="term" value="P:cell division"/>
    <property type="evidence" value="ECO:0007669"/>
    <property type="project" value="InterPro"/>
</dbReference>
<comment type="caution">
    <text evidence="2">The sequence shown here is derived from an EMBL/GenBank/DDBJ whole genome shotgun (WGS) entry which is preliminary data.</text>
</comment>
<dbReference type="AlphaFoldDB" id="A0A2R5HFQ0"/>
<evidence type="ECO:0000256" key="1">
    <source>
        <dbReference type="SAM" id="MobiDB-lite"/>
    </source>
</evidence>
<reference evidence="2 3" key="1">
    <citation type="journal article" date="2018" name="Genome Announc.">
        <title>Draft Genome Sequence of Lactococcus sp. Strain NtB2 (JCM 32569), Isolated from the Gut of the Higher Termite Nasutitermes takasagoensis.</title>
        <authorList>
            <person name="Noda S."/>
            <person name="Aihara C."/>
            <person name="Yuki M."/>
            <person name="Ohkuma M."/>
        </authorList>
    </citation>
    <scope>NUCLEOTIDE SEQUENCE [LARGE SCALE GENOMIC DNA]</scope>
    <source>
        <strain evidence="2 3">NtB2</strain>
    </source>
</reference>
<keyword evidence="3" id="KW-1185">Reference proteome</keyword>
<dbReference type="InterPro" id="IPR039076">
    <property type="entry name" value="DivIC"/>
</dbReference>
<dbReference type="InterPro" id="IPR007060">
    <property type="entry name" value="FtsL/DivIC"/>
</dbReference>
<accession>A0A2R5HFQ0</accession>
<protein>
    <submittedName>
        <fullName evidence="2">Septum formation initiator</fullName>
    </submittedName>
</protein>
<organism evidence="2 3">
    <name type="scientific">Lactococcus termiticola</name>
    <dbReference type="NCBI Taxonomy" id="2169526"/>
    <lineage>
        <taxon>Bacteria</taxon>
        <taxon>Bacillati</taxon>
        <taxon>Bacillota</taxon>
        <taxon>Bacilli</taxon>
        <taxon>Lactobacillales</taxon>
        <taxon>Streptococcaceae</taxon>
        <taxon>Lactococcus</taxon>
    </lineage>
</organism>
<dbReference type="EMBL" id="BFFO01000005">
    <property type="protein sequence ID" value="GBG96877.1"/>
    <property type="molecule type" value="Genomic_DNA"/>
</dbReference>
<dbReference type="PANTHER" id="PTHR40027">
    <property type="entry name" value="CELL DIVISION PROTEIN DIVIC"/>
    <property type="match status" value="1"/>
</dbReference>
<feature type="region of interest" description="Disordered" evidence="1">
    <location>
        <begin position="1"/>
        <end position="22"/>
    </location>
</feature>
<gene>
    <name evidence="2" type="ORF">NtB2_01011</name>
</gene>
<proteinExistence type="predicted"/>
<dbReference type="OrthoDB" id="2242646at2"/>
<evidence type="ECO:0000313" key="3">
    <source>
        <dbReference type="Proteomes" id="UP000245021"/>
    </source>
</evidence>
<dbReference type="Proteomes" id="UP000245021">
    <property type="component" value="Unassembled WGS sequence"/>
</dbReference>
<feature type="compositionally biased region" description="Basic and acidic residues" evidence="1">
    <location>
        <begin position="9"/>
        <end position="18"/>
    </location>
</feature>